<sequence length="65" mass="7274">MVNIFSNILALFLCNNSDRDLIQIGKAVYSSQNGIFIKITNSFINNLVIKQIKKSPAQKQGIFVT</sequence>
<organism evidence="1 2">
    <name type="scientific">Photobacterium rosenbergii</name>
    <dbReference type="NCBI Taxonomy" id="294936"/>
    <lineage>
        <taxon>Bacteria</taxon>
        <taxon>Pseudomonadati</taxon>
        <taxon>Pseudomonadota</taxon>
        <taxon>Gammaproteobacteria</taxon>
        <taxon>Vibrionales</taxon>
        <taxon>Vibrionaceae</taxon>
        <taxon>Photobacterium</taxon>
    </lineage>
</organism>
<protein>
    <submittedName>
        <fullName evidence="1">Uncharacterized protein</fullName>
    </submittedName>
</protein>
<evidence type="ECO:0000313" key="2">
    <source>
        <dbReference type="Proteomes" id="UP000241346"/>
    </source>
</evidence>
<reference evidence="1 2" key="1">
    <citation type="submission" date="2018-03" db="EMBL/GenBank/DDBJ databases">
        <title>Whole genome sequencing of Histamine producing bacteria.</title>
        <authorList>
            <person name="Butler K."/>
        </authorList>
    </citation>
    <scope>NUCLEOTIDE SEQUENCE [LARGE SCALE GENOMIC DNA]</scope>
    <source>
        <strain evidence="1 2">DSM 19138</strain>
    </source>
</reference>
<dbReference type="EMBL" id="PYMB01000001">
    <property type="protein sequence ID" value="PSW15451.1"/>
    <property type="molecule type" value="Genomic_DNA"/>
</dbReference>
<gene>
    <name evidence="1" type="ORF">C9J01_00050</name>
</gene>
<proteinExistence type="predicted"/>
<name>A0A2T3NIW0_9GAMM</name>
<comment type="caution">
    <text evidence="1">The sequence shown here is derived from an EMBL/GenBank/DDBJ whole genome shotgun (WGS) entry which is preliminary data.</text>
</comment>
<accession>A0A2T3NIW0</accession>
<dbReference type="AlphaFoldDB" id="A0A2T3NIW0"/>
<evidence type="ECO:0000313" key="1">
    <source>
        <dbReference type="EMBL" id="PSW15451.1"/>
    </source>
</evidence>
<dbReference type="Proteomes" id="UP000241346">
    <property type="component" value="Unassembled WGS sequence"/>
</dbReference>